<dbReference type="KEGG" id="chd:Calhy_0753"/>
<dbReference type="AlphaFoldDB" id="E4QDS3"/>
<keyword evidence="2" id="KW-1185">Reference proteome</keyword>
<reference key="1">
    <citation type="submission" date="2010-09" db="EMBL/GenBank/DDBJ databases">
        <title>Complete sequence of Caldicellulosiruptor hydrothermalis 108.</title>
        <authorList>
            <consortium name="US DOE Joint Genome Institute"/>
            <person name="Lucas S."/>
            <person name="Copeland A."/>
            <person name="Lapidus A."/>
            <person name="Cheng J.-F."/>
            <person name="Bruce D."/>
            <person name="Goodwin L."/>
            <person name="Pitluck S."/>
            <person name="Davenport K."/>
            <person name="Detter J.C."/>
            <person name="Han C."/>
            <person name="Tapia R."/>
            <person name="Land M."/>
            <person name="Hauser L."/>
            <person name="Chang Y.-J."/>
            <person name="Jeffries C."/>
            <person name="Kyrpides N."/>
            <person name="Ivanova N."/>
            <person name="Mikhailova N."/>
            <person name="Blumer-Schuette S.E."/>
            <person name="Kelly R.M."/>
            <person name="Woyke T."/>
        </authorList>
    </citation>
    <scope>NUCLEOTIDE SEQUENCE</scope>
    <source>
        <strain>108</strain>
    </source>
</reference>
<name>E4QDS3_CALH1</name>
<dbReference type="OrthoDB" id="2112118at2"/>
<reference evidence="1 2" key="2">
    <citation type="journal article" date="2011" name="J. Bacteriol.">
        <title>Complete genome sequences for the anaerobic, extremely thermophilic plant biomass-degrading bacteria Caldicellulosiruptor hydrothermalis, Caldicellulosiruptor kristjanssonii, Caldicellulosiruptor kronotskyensis, Caldicellulosiruptor owensenis, and Caldicellulosiruptor lactoaceticus.</title>
        <authorList>
            <person name="Blumer-Schuette S.E."/>
            <person name="Ozdemir I."/>
            <person name="Mistry D."/>
            <person name="Lucas S."/>
            <person name="Lapidus A."/>
            <person name="Cheng J.F."/>
            <person name="Goodwin L.A."/>
            <person name="Pitluck S."/>
            <person name="Land M.L."/>
            <person name="Hauser L.J."/>
            <person name="Woyke T."/>
            <person name="Mikhailova N."/>
            <person name="Pati A."/>
            <person name="Kyrpides N.C."/>
            <person name="Ivanova N."/>
            <person name="Detter J.C."/>
            <person name="Walston-Davenport K."/>
            <person name="Han S."/>
            <person name="Adams M.W."/>
            <person name="Kelly R.M."/>
        </authorList>
    </citation>
    <scope>NUCLEOTIDE SEQUENCE [LARGE SCALE GENOMIC DNA]</scope>
    <source>
        <strain evidence="2">DSM 18901 / VKM B-2411 / 108</strain>
    </source>
</reference>
<organism evidence="1 2">
    <name type="scientific">Caldicellulosiruptor hydrothermalis (strain DSM 18901 / VKM B-2411 / 108)</name>
    <dbReference type="NCBI Taxonomy" id="632292"/>
    <lineage>
        <taxon>Bacteria</taxon>
        <taxon>Bacillati</taxon>
        <taxon>Bacillota</taxon>
        <taxon>Bacillota incertae sedis</taxon>
        <taxon>Caldicellulosiruptorales</taxon>
        <taxon>Caldicellulosiruptoraceae</taxon>
        <taxon>Caldicellulosiruptor</taxon>
    </lineage>
</organism>
<evidence type="ECO:0000313" key="1">
    <source>
        <dbReference type="EMBL" id="ADQ06490.1"/>
    </source>
</evidence>
<dbReference type="HOGENOM" id="CLU_2536250_0_0_9"/>
<dbReference type="EMBL" id="CP002219">
    <property type="protein sequence ID" value="ADQ06490.1"/>
    <property type="molecule type" value="Genomic_DNA"/>
</dbReference>
<accession>E4QDS3</accession>
<sequence>MHYNFPEIKEKPASLIQQLNKIVEEAAEVIKARDDIERLYEVLDLMHACETYVRIMEAKGVVIDKFVKLIIKKNKERGYYDMA</sequence>
<proteinExistence type="predicted"/>
<dbReference type="STRING" id="632292.Calhy_0753"/>
<evidence type="ECO:0008006" key="3">
    <source>
        <dbReference type="Google" id="ProtNLM"/>
    </source>
</evidence>
<gene>
    <name evidence="1" type="ordered locus">Calhy_0753</name>
</gene>
<protein>
    <recommendedName>
        <fullName evidence="3">MazG nucleotide pyrophosphohydrolase</fullName>
    </recommendedName>
</protein>
<dbReference type="RefSeq" id="WP_013402690.1">
    <property type="nucleotide sequence ID" value="NC_014652.1"/>
</dbReference>
<dbReference type="Proteomes" id="UP000006890">
    <property type="component" value="Chromosome"/>
</dbReference>
<evidence type="ECO:0000313" key="2">
    <source>
        <dbReference type="Proteomes" id="UP000006890"/>
    </source>
</evidence>